<dbReference type="OrthoDB" id="10263353at2759"/>
<dbReference type="Gene3D" id="3.30.40.10">
    <property type="entry name" value="Zinc/RING finger domain, C3HC4 (zinc finger)"/>
    <property type="match status" value="1"/>
</dbReference>
<dbReference type="InterPro" id="IPR038765">
    <property type="entry name" value="Papain-like_cys_pep_sf"/>
</dbReference>
<dbReference type="RefSeq" id="XP_019040953.1">
    <property type="nucleotide sequence ID" value="XM_019181124.1"/>
</dbReference>
<name>A0A1E3P8K3_WICAA</name>
<gene>
    <name evidence="7" type="ORF">WICANDRAFT_25282</name>
</gene>
<dbReference type="STRING" id="683960.A0A1E3P8K3"/>
<dbReference type="Proteomes" id="UP000094112">
    <property type="component" value="Unassembled WGS sequence"/>
</dbReference>
<evidence type="ECO:0000259" key="6">
    <source>
        <dbReference type="PROSITE" id="PS50271"/>
    </source>
</evidence>
<dbReference type="InterPro" id="IPR001394">
    <property type="entry name" value="Peptidase_C19_UCH"/>
</dbReference>
<sequence>MSRHSSDEEPTAKRAKLPTTDEIYLDTIDRKRLDFDFEKICSVTLSNINVYGCLVCGKYFQGRSHSSIAFNHSINEDHHVFINFNNLKIYVLPENYEVKSTMLNDIKYQVLPSYTEQDLKKFQDEGFKSVDLNGNDYIPGYIGLNNMKANDYSNVVIQALFHVPLIRDKLLLSSLDNFKNEMNKRVIILIKKLWSSRLFRNHISPHELLQYISILSNKKFNINEQKDPKDFLVWFLNSLGKSFKEDGEGLISKSFQGKIQIQSKKENDDQVKEVVTKFWLLNIDLPPIPVIKDNHEAKHIPQVKLTKLLDVYQKGEEVLLANGEVRKYKILKLPKYLILHFDRFKDKALNLDLSVKDRNQTMVEFHLEIEILGVKYKLISNIIHDVSESQDEDQSDWKVQLKHHSEWFEIENLIVKPKEKEFLFLNETYLQIWERV</sequence>
<evidence type="ECO:0000256" key="1">
    <source>
        <dbReference type="ARBA" id="ARBA00022723"/>
    </source>
</evidence>
<dbReference type="InterPro" id="IPR028889">
    <property type="entry name" value="USP"/>
</dbReference>
<keyword evidence="1" id="KW-0479">Metal-binding</keyword>
<proteinExistence type="predicted"/>
<keyword evidence="3" id="KW-0862">Zinc</keyword>
<dbReference type="PANTHER" id="PTHR21646">
    <property type="entry name" value="UBIQUITIN CARBOXYL-TERMINAL HYDROLASE"/>
    <property type="match status" value="1"/>
</dbReference>
<protein>
    <recommendedName>
        <fullName evidence="9">UBP-type domain-containing protein</fullName>
    </recommendedName>
</protein>
<dbReference type="PANTHER" id="PTHR21646:SF16">
    <property type="entry name" value="U4_U6.U5 TRI-SNRNP-ASSOCIATED PROTEIN 2"/>
    <property type="match status" value="1"/>
</dbReference>
<evidence type="ECO:0008006" key="9">
    <source>
        <dbReference type="Google" id="ProtNLM"/>
    </source>
</evidence>
<evidence type="ECO:0000313" key="7">
    <source>
        <dbReference type="EMBL" id="ODQ61746.1"/>
    </source>
</evidence>
<dbReference type="AlphaFoldDB" id="A0A1E3P8K3"/>
<dbReference type="InterPro" id="IPR013083">
    <property type="entry name" value="Znf_RING/FYVE/PHD"/>
</dbReference>
<organism evidence="7 8">
    <name type="scientific">Wickerhamomyces anomalus (strain ATCC 58044 / CBS 1984 / NCYC 433 / NRRL Y-366-8)</name>
    <name type="common">Yeast</name>
    <name type="synonym">Hansenula anomala</name>
    <dbReference type="NCBI Taxonomy" id="683960"/>
    <lineage>
        <taxon>Eukaryota</taxon>
        <taxon>Fungi</taxon>
        <taxon>Dikarya</taxon>
        <taxon>Ascomycota</taxon>
        <taxon>Saccharomycotina</taxon>
        <taxon>Saccharomycetes</taxon>
        <taxon>Phaffomycetales</taxon>
        <taxon>Wickerhamomycetaceae</taxon>
        <taxon>Wickerhamomyces</taxon>
    </lineage>
</organism>
<evidence type="ECO:0000256" key="4">
    <source>
        <dbReference type="PROSITE-ProRule" id="PRU00502"/>
    </source>
</evidence>
<dbReference type="GO" id="GO:0008270">
    <property type="term" value="F:zinc ion binding"/>
    <property type="evidence" value="ECO:0007669"/>
    <property type="project" value="UniProtKB-KW"/>
</dbReference>
<keyword evidence="2 4" id="KW-0863">Zinc-finger</keyword>
<keyword evidence="8" id="KW-1185">Reference proteome</keyword>
<feature type="domain" description="UBP-type" evidence="6">
    <location>
        <begin position="20"/>
        <end position="117"/>
    </location>
</feature>
<accession>A0A1E3P8K3</accession>
<dbReference type="GO" id="GO:0016579">
    <property type="term" value="P:protein deubiquitination"/>
    <property type="evidence" value="ECO:0007669"/>
    <property type="project" value="InterPro"/>
</dbReference>
<dbReference type="GO" id="GO:0004843">
    <property type="term" value="F:cysteine-type deubiquitinase activity"/>
    <property type="evidence" value="ECO:0007669"/>
    <property type="project" value="InterPro"/>
</dbReference>
<dbReference type="Gene3D" id="3.90.70.10">
    <property type="entry name" value="Cysteine proteinases"/>
    <property type="match status" value="1"/>
</dbReference>
<dbReference type="EMBL" id="KV454208">
    <property type="protein sequence ID" value="ODQ61746.1"/>
    <property type="molecule type" value="Genomic_DNA"/>
</dbReference>
<dbReference type="SUPFAM" id="SSF57850">
    <property type="entry name" value="RING/U-box"/>
    <property type="match status" value="1"/>
</dbReference>
<dbReference type="Pfam" id="PF00443">
    <property type="entry name" value="UCH"/>
    <property type="match status" value="1"/>
</dbReference>
<dbReference type="Pfam" id="PF02148">
    <property type="entry name" value="zf-UBP"/>
    <property type="match status" value="1"/>
</dbReference>
<dbReference type="SMART" id="SM00290">
    <property type="entry name" value="ZnF_UBP"/>
    <property type="match status" value="1"/>
</dbReference>
<dbReference type="PROSITE" id="PS50235">
    <property type="entry name" value="USP_3"/>
    <property type="match status" value="1"/>
</dbReference>
<dbReference type="InterPro" id="IPR050185">
    <property type="entry name" value="Ub_carboxyl-term_hydrolase"/>
</dbReference>
<dbReference type="InterPro" id="IPR001607">
    <property type="entry name" value="Znf_UBP"/>
</dbReference>
<reference evidence="7 8" key="1">
    <citation type="journal article" date="2016" name="Proc. Natl. Acad. Sci. U.S.A.">
        <title>Comparative genomics of biotechnologically important yeasts.</title>
        <authorList>
            <person name="Riley R."/>
            <person name="Haridas S."/>
            <person name="Wolfe K.H."/>
            <person name="Lopes M.R."/>
            <person name="Hittinger C.T."/>
            <person name="Goeker M."/>
            <person name="Salamov A.A."/>
            <person name="Wisecaver J.H."/>
            <person name="Long T.M."/>
            <person name="Calvey C.H."/>
            <person name="Aerts A.L."/>
            <person name="Barry K.W."/>
            <person name="Choi C."/>
            <person name="Clum A."/>
            <person name="Coughlan A.Y."/>
            <person name="Deshpande S."/>
            <person name="Douglass A.P."/>
            <person name="Hanson S.J."/>
            <person name="Klenk H.-P."/>
            <person name="LaButti K.M."/>
            <person name="Lapidus A."/>
            <person name="Lindquist E.A."/>
            <person name="Lipzen A.M."/>
            <person name="Meier-Kolthoff J.P."/>
            <person name="Ohm R.A."/>
            <person name="Otillar R.P."/>
            <person name="Pangilinan J.L."/>
            <person name="Peng Y."/>
            <person name="Rokas A."/>
            <person name="Rosa C.A."/>
            <person name="Scheuner C."/>
            <person name="Sibirny A.A."/>
            <person name="Slot J.C."/>
            <person name="Stielow J.B."/>
            <person name="Sun H."/>
            <person name="Kurtzman C.P."/>
            <person name="Blackwell M."/>
            <person name="Grigoriev I.V."/>
            <person name="Jeffries T.W."/>
        </authorList>
    </citation>
    <scope>NUCLEOTIDE SEQUENCE [LARGE SCALE GENOMIC DNA]</scope>
    <source>
        <strain evidence="8">ATCC 58044 / CBS 1984 / NCYC 433 / NRRL Y-366-8</strain>
    </source>
</reference>
<dbReference type="SUPFAM" id="SSF54001">
    <property type="entry name" value="Cysteine proteinases"/>
    <property type="match status" value="1"/>
</dbReference>
<evidence type="ECO:0000313" key="8">
    <source>
        <dbReference type="Proteomes" id="UP000094112"/>
    </source>
</evidence>
<evidence type="ECO:0000256" key="2">
    <source>
        <dbReference type="ARBA" id="ARBA00022771"/>
    </source>
</evidence>
<dbReference type="GeneID" id="30198370"/>
<evidence type="ECO:0000256" key="3">
    <source>
        <dbReference type="ARBA" id="ARBA00022833"/>
    </source>
</evidence>
<evidence type="ECO:0000259" key="5">
    <source>
        <dbReference type="PROSITE" id="PS50235"/>
    </source>
</evidence>
<dbReference type="PROSITE" id="PS50271">
    <property type="entry name" value="ZF_UBP"/>
    <property type="match status" value="1"/>
</dbReference>
<feature type="domain" description="USP" evidence="5">
    <location>
        <begin position="142"/>
        <end position="436"/>
    </location>
</feature>